<dbReference type="AlphaFoldDB" id="A0A4Y2NCJ1"/>
<keyword evidence="2" id="KW-1185">Reference proteome</keyword>
<organism evidence="1 2">
    <name type="scientific">Araneus ventricosus</name>
    <name type="common">Orbweaver spider</name>
    <name type="synonym">Epeira ventricosa</name>
    <dbReference type="NCBI Taxonomy" id="182803"/>
    <lineage>
        <taxon>Eukaryota</taxon>
        <taxon>Metazoa</taxon>
        <taxon>Ecdysozoa</taxon>
        <taxon>Arthropoda</taxon>
        <taxon>Chelicerata</taxon>
        <taxon>Arachnida</taxon>
        <taxon>Araneae</taxon>
        <taxon>Araneomorphae</taxon>
        <taxon>Entelegynae</taxon>
        <taxon>Araneoidea</taxon>
        <taxon>Araneidae</taxon>
        <taxon>Araneus</taxon>
    </lineage>
</organism>
<comment type="caution">
    <text evidence="1">The sequence shown here is derived from an EMBL/GenBank/DDBJ whole genome shotgun (WGS) entry which is preliminary data.</text>
</comment>
<accession>A0A4Y2NCJ1</accession>
<dbReference type="Proteomes" id="UP000499080">
    <property type="component" value="Unassembled WGS sequence"/>
</dbReference>
<evidence type="ECO:0000313" key="2">
    <source>
        <dbReference type="Proteomes" id="UP000499080"/>
    </source>
</evidence>
<protein>
    <submittedName>
        <fullName evidence="1">Uncharacterized protein</fullName>
    </submittedName>
</protein>
<proteinExistence type="predicted"/>
<gene>
    <name evidence="1" type="ORF">AVEN_160163_1</name>
</gene>
<reference evidence="1 2" key="1">
    <citation type="journal article" date="2019" name="Sci. Rep.">
        <title>Orb-weaving spider Araneus ventricosus genome elucidates the spidroin gene catalogue.</title>
        <authorList>
            <person name="Kono N."/>
            <person name="Nakamura H."/>
            <person name="Ohtoshi R."/>
            <person name="Moran D.A.P."/>
            <person name="Shinohara A."/>
            <person name="Yoshida Y."/>
            <person name="Fujiwara M."/>
            <person name="Mori M."/>
            <person name="Tomita M."/>
            <person name="Arakawa K."/>
        </authorList>
    </citation>
    <scope>NUCLEOTIDE SEQUENCE [LARGE SCALE GENOMIC DNA]</scope>
</reference>
<name>A0A4Y2NCJ1_ARAVE</name>
<sequence>MRVPAWGEKNNSRQALGEWQDINNYSTNDGLSVRGLRAIHSLTLKLRSRLRSSGFVKKLRIFIVPPGSGELAGQTVDIAFFFQNEFFSPSLFE</sequence>
<evidence type="ECO:0000313" key="1">
    <source>
        <dbReference type="EMBL" id="GBN37158.1"/>
    </source>
</evidence>
<dbReference type="EMBL" id="BGPR01008969">
    <property type="protein sequence ID" value="GBN37158.1"/>
    <property type="molecule type" value="Genomic_DNA"/>
</dbReference>